<reference evidence="1" key="1">
    <citation type="submission" date="2023-03" db="EMBL/GenBank/DDBJ databases">
        <title>MT1 and MT2 Draft Genomes of Novel Species.</title>
        <authorList>
            <person name="Venkateswaran K."/>
        </authorList>
    </citation>
    <scope>NUCLEOTIDE SEQUENCE</scope>
    <source>
        <strain evidence="1">F6_8S_P_1A</strain>
    </source>
</reference>
<protein>
    <recommendedName>
        <fullName evidence="3">Transcriptional regulator, AbiEi antitoxin, Type IV TA system</fullName>
    </recommendedName>
</protein>
<keyword evidence="2" id="KW-1185">Reference proteome</keyword>
<gene>
    <name evidence="1" type="ORF">P5G59_09430</name>
</gene>
<comment type="caution">
    <text evidence="1">The sequence shown here is derived from an EMBL/GenBank/DDBJ whole genome shotgun (WGS) entry which is preliminary data.</text>
</comment>
<dbReference type="RefSeq" id="WP_301218322.1">
    <property type="nucleotide sequence ID" value="NZ_JAROCB010000002.1"/>
</dbReference>
<proteinExistence type="predicted"/>
<dbReference type="Proteomes" id="UP001174210">
    <property type="component" value="Unassembled WGS sequence"/>
</dbReference>
<evidence type="ECO:0000313" key="2">
    <source>
        <dbReference type="Proteomes" id="UP001174210"/>
    </source>
</evidence>
<sequence length="324" mass="35530">MSSPSTPVRMVLARELIDHAETRQQHARAARRGTEVRIGRGAYVDRDTWDALPPGERDVLRLRAYARARTVPPVFSHWSAVALHGLPFAGEKGEEIHIAVGQSAGGRSAGRIRAHSIRVPAEDIVEVAGLRCTSRERTVMDIAASGRLPDAVAITDAVLREPGPRDEADREALLGAWLRAQPQRGHRRALEVVALADGRAESPLESLSRVVMYRSGMPKPELQRAFSDGRGSIGFADFAWPDQRVIGEADGAVKYLDTAMRGGRSAEQVVVDEKVREDRLRALGWRVVRWTWSDAHREAPLVAALTAAGVPADPTHRWIDCALP</sequence>
<accession>A0ABT8IY74</accession>
<organism evidence="1 2">
    <name type="scientific">Leifsonia virtsii</name>
    <dbReference type="NCBI Taxonomy" id="3035915"/>
    <lineage>
        <taxon>Bacteria</taxon>
        <taxon>Bacillati</taxon>
        <taxon>Actinomycetota</taxon>
        <taxon>Actinomycetes</taxon>
        <taxon>Micrococcales</taxon>
        <taxon>Microbacteriaceae</taxon>
        <taxon>Leifsonia</taxon>
    </lineage>
</organism>
<evidence type="ECO:0000313" key="1">
    <source>
        <dbReference type="EMBL" id="MDN4597361.1"/>
    </source>
</evidence>
<evidence type="ECO:0008006" key="3">
    <source>
        <dbReference type="Google" id="ProtNLM"/>
    </source>
</evidence>
<dbReference type="EMBL" id="JAROCB010000002">
    <property type="protein sequence ID" value="MDN4597361.1"/>
    <property type="molecule type" value="Genomic_DNA"/>
</dbReference>
<name>A0ABT8IY74_9MICO</name>